<sequence>MPLDLTTIDADAIDPIKLGQSFRRLGFTMEYFRENPHEVATWLAAFGDDLMDELVADWFFLARDEQLPPTDAYKFWLYMAGRGSGKTRTGAEWTKDLVRQGYNRGGLIAPTAADARDVMVEGESGLLAVCNDWDLDYKGNPMGKPIYEPSKRRVTWENGAMVTLYSADEPERLRGPQHSFLWMDELAAWRRMETFDQAMFGLRLGKAPKVFISTTPKPKPLVKKLYARALDASDVEVVMTTGSSERNSANLAPGVIEELREMYSGSQLGRQELDGVLLEELEGALWSRKVIDKNRADVMPTLLDEDFYFLRIVVGVDPATTDKEGSDETGIVVAALGSDKHAYVLADYSGKYSPKAWGDKVAWAFNHWQADSVVAEVNQGGDMVKHVLEGSDDMMPVKMVHASRGKLARAEPVAQKYEQGKVHHVGHAVVMQDGTKNEGHLDNLEDQMCTWERLSATYSPDRIDALVWCIHELMIDGTKPVITSRLKGMH</sequence>
<evidence type="ECO:0000259" key="5">
    <source>
        <dbReference type="Pfam" id="PF17289"/>
    </source>
</evidence>
<keyword evidence="3" id="KW-0067">ATP-binding</keyword>
<evidence type="ECO:0000256" key="2">
    <source>
        <dbReference type="ARBA" id="ARBA00022741"/>
    </source>
</evidence>
<dbReference type="EMBL" id="PP882867">
    <property type="protein sequence ID" value="XBW75319.1"/>
    <property type="molecule type" value="Genomic_DNA"/>
</dbReference>
<keyword evidence="1" id="KW-1188">Viral release from host cell</keyword>
<dbReference type="Pfam" id="PF03237">
    <property type="entry name" value="Terminase_6N"/>
    <property type="match status" value="1"/>
</dbReference>
<dbReference type="Gene3D" id="3.30.420.240">
    <property type="match status" value="1"/>
</dbReference>
<proteinExistence type="predicted"/>
<feature type="domain" description="Terminase large subunit gp17-like C-terminal" evidence="5">
    <location>
        <begin position="314"/>
        <end position="472"/>
    </location>
</feature>
<evidence type="ECO:0000256" key="4">
    <source>
        <dbReference type="ARBA" id="ARBA00023219"/>
    </source>
</evidence>
<name>A0AAU7VHA5_9CAUD</name>
<dbReference type="Pfam" id="PF17289">
    <property type="entry name" value="Terminase_6C"/>
    <property type="match status" value="1"/>
</dbReference>
<keyword evidence="2" id="KW-0547">Nucleotide-binding</keyword>
<evidence type="ECO:0000256" key="3">
    <source>
        <dbReference type="ARBA" id="ARBA00022840"/>
    </source>
</evidence>
<evidence type="ECO:0000313" key="6">
    <source>
        <dbReference type="EMBL" id="XBW75319.1"/>
    </source>
</evidence>
<keyword evidence="4" id="KW-0231">Viral genome packaging</keyword>
<dbReference type="InterPro" id="IPR035421">
    <property type="entry name" value="Terminase_6C"/>
</dbReference>
<protein>
    <submittedName>
        <fullName evidence="6">Large packaging protein</fullName>
    </submittedName>
</protein>
<organism evidence="6">
    <name type="scientific">Dinoroseobacter phage vB_DshS_R26L</name>
    <dbReference type="NCBI Taxonomy" id="3161158"/>
    <lineage>
        <taxon>Viruses</taxon>
        <taxon>Duplodnaviria</taxon>
        <taxon>Heunggongvirae</taxon>
        <taxon>Uroviricota</taxon>
        <taxon>Caudoviricetes</taxon>
        <taxon>Nanhaivirus</taxon>
    </lineage>
</organism>
<reference evidence="6" key="1">
    <citation type="submission" date="2024-06" db="EMBL/GenBank/DDBJ databases">
        <authorList>
            <person name="Lu L."/>
            <person name="Wei N."/>
            <person name="Zhang R."/>
        </authorList>
    </citation>
    <scope>NUCLEOTIDE SEQUENCE</scope>
</reference>
<accession>A0AAU7VHA5</accession>
<evidence type="ECO:0000256" key="1">
    <source>
        <dbReference type="ARBA" id="ARBA00022612"/>
    </source>
</evidence>
<gene>
    <name evidence="6" type="ORF">vBDshSR26L_4</name>
</gene>
<dbReference type="InterPro" id="IPR027417">
    <property type="entry name" value="P-loop_NTPase"/>
</dbReference>
<dbReference type="Gene3D" id="3.40.50.300">
    <property type="entry name" value="P-loop containing nucleotide triphosphate hydrolases"/>
    <property type="match status" value="1"/>
</dbReference>
<dbReference type="GO" id="GO:0005524">
    <property type="term" value="F:ATP binding"/>
    <property type="evidence" value="ECO:0007669"/>
    <property type="project" value="UniProtKB-KW"/>
</dbReference>